<protein>
    <submittedName>
        <fullName evidence="2">Uncharacterized protein</fullName>
    </submittedName>
</protein>
<accession>A0ABT9WF46</accession>
<keyword evidence="1" id="KW-1133">Transmembrane helix</keyword>
<reference evidence="2 3" key="1">
    <citation type="submission" date="2023-07" db="EMBL/GenBank/DDBJ databases">
        <title>Sorghum-associated microbial communities from plants grown in Nebraska, USA.</title>
        <authorList>
            <person name="Schachtman D."/>
        </authorList>
    </citation>
    <scope>NUCLEOTIDE SEQUENCE [LARGE SCALE GENOMIC DNA]</scope>
    <source>
        <strain evidence="2 3">DS1314</strain>
    </source>
</reference>
<evidence type="ECO:0000256" key="1">
    <source>
        <dbReference type="SAM" id="Phobius"/>
    </source>
</evidence>
<organism evidence="2 3">
    <name type="scientific">Paenibacillus tundrae</name>
    <dbReference type="NCBI Taxonomy" id="528187"/>
    <lineage>
        <taxon>Bacteria</taxon>
        <taxon>Bacillati</taxon>
        <taxon>Bacillota</taxon>
        <taxon>Bacilli</taxon>
        <taxon>Bacillales</taxon>
        <taxon>Paenibacillaceae</taxon>
        <taxon>Paenibacillus</taxon>
    </lineage>
</organism>
<feature type="transmembrane region" description="Helical" evidence="1">
    <location>
        <begin position="74"/>
        <end position="93"/>
    </location>
</feature>
<proteinExistence type="predicted"/>
<name>A0ABT9WF46_9BACL</name>
<evidence type="ECO:0000313" key="3">
    <source>
        <dbReference type="Proteomes" id="UP001233836"/>
    </source>
</evidence>
<comment type="caution">
    <text evidence="2">The sequence shown here is derived from an EMBL/GenBank/DDBJ whole genome shotgun (WGS) entry which is preliminary data.</text>
</comment>
<keyword evidence="3" id="KW-1185">Reference proteome</keyword>
<dbReference type="Proteomes" id="UP001233836">
    <property type="component" value="Unassembled WGS sequence"/>
</dbReference>
<gene>
    <name evidence="2" type="ORF">J2T19_003126</name>
</gene>
<sequence>MFMLHHTIAKSCNAVKTVLTIQFMLPGVMVPQSKPNIHEEMIRMNEPHKTVEVEHKDIQQKSDSSMVAATFIKYAAYVLIFFGFLYFLVKYVFPKF</sequence>
<evidence type="ECO:0000313" key="2">
    <source>
        <dbReference type="EMBL" id="MDQ0171664.1"/>
    </source>
</evidence>
<keyword evidence="1" id="KW-0812">Transmembrane</keyword>
<dbReference type="EMBL" id="JAUSTI010000008">
    <property type="protein sequence ID" value="MDQ0171664.1"/>
    <property type="molecule type" value="Genomic_DNA"/>
</dbReference>
<keyword evidence="1" id="KW-0472">Membrane</keyword>